<evidence type="ECO:0000313" key="1">
    <source>
        <dbReference type="EMBL" id="KAJ8299650.1"/>
    </source>
</evidence>
<dbReference type="PANTHER" id="PTHR24104:SF54">
    <property type="entry name" value="E3 UBIQUITIN-PROTEIN LIGASE TRIM32-LIKE"/>
    <property type="match status" value="1"/>
</dbReference>
<name>A0ABQ9E823_TEGGR</name>
<dbReference type="SUPFAM" id="SSF63829">
    <property type="entry name" value="Calcium-dependent phosphotriesterase"/>
    <property type="match status" value="1"/>
</dbReference>
<dbReference type="EMBL" id="JARBDR010000921">
    <property type="protein sequence ID" value="KAJ8299650.1"/>
    <property type="molecule type" value="Genomic_DNA"/>
</dbReference>
<evidence type="ECO:0000313" key="2">
    <source>
        <dbReference type="Proteomes" id="UP001217089"/>
    </source>
</evidence>
<protein>
    <recommendedName>
        <fullName evidence="3">Tripartite motif-containing protein 2</fullName>
    </recommendedName>
</protein>
<evidence type="ECO:0008006" key="3">
    <source>
        <dbReference type="Google" id="ProtNLM"/>
    </source>
</evidence>
<dbReference type="Proteomes" id="UP001217089">
    <property type="component" value="Unassembled WGS sequence"/>
</dbReference>
<accession>A0ABQ9E823</accession>
<reference evidence="1 2" key="1">
    <citation type="submission" date="2022-12" db="EMBL/GenBank/DDBJ databases">
        <title>Chromosome-level genome of Tegillarca granosa.</title>
        <authorList>
            <person name="Kim J."/>
        </authorList>
    </citation>
    <scope>NUCLEOTIDE SEQUENCE [LARGE SCALE GENOMIC DNA]</scope>
    <source>
        <strain evidence="1">Teg-2019</strain>
        <tissue evidence="1">Adductor muscle</tissue>
    </source>
</reference>
<comment type="caution">
    <text evidence="1">The sequence shown here is derived from an EMBL/GenBank/DDBJ whole genome shotgun (WGS) entry which is preliminary data.</text>
</comment>
<dbReference type="InterPro" id="IPR050952">
    <property type="entry name" value="TRIM-NHL_E3_ligases"/>
</dbReference>
<dbReference type="InterPro" id="IPR011042">
    <property type="entry name" value="6-blade_b-propeller_TolB-like"/>
</dbReference>
<keyword evidence="2" id="KW-1185">Reference proteome</keyword>
<dbReference type="PANTHER" id="PTHR24104">
    <property type="entry name" value="E3 UBIQUITIN-PROTEIN LIGASE NHLRC1-RELATED"/>
    <property type="match status" value="1"/>
</dbReference>
<gene>
    <name evidence="1" type="ORF">KUTeg_023710</name>
</gene>
<proteinExistence type="predicted"/>
<dbReference type="Gene3D" id="2.120.10.30">
    <property type="entry name" value="TolB, C-terminal domain"/>
    <property type="match status" value="1"/>
</dbReference>
<organism evidence="1 2">
    <name type="scientific">Tegillarca granosa</name>
    <name type="common">Malaysian cockle</name>
    <name type="synonym">Anadara granosa</name>
    <dbReference type="NCBI Taxonomy" id="220873"/>
    <lineage>
        <taxon>Eukaryota</taxon>
        <taxon>Metazoa</taxon>
        <taxon>Spiralia</taxon>
        <taxon>Lophotrochozoa</taxon>
        <taxon>Mollusca</taxon>
        <taxon>Bivalvia</taxon>
        <taxon>Autobranchia</taxon>
        <taxon>Pteriomorphia</taxon>
        <taxon>Arcoida</taxon>
        <taxon>Arcoidea</taxon>
        <taxon>Arcidae</taxon>
        <taxon>Tegillarca</taxon>
    </lineage>
</organism>
<sequence length="226" mass="25313">MAQFGGGDCVDDVDIDGAGAVNSSGELFVSVSGTAWIKKLTKDEKFIDVYHIPVGYTAQGLTVTDDDQIVVCLYQLFEDSKLVQLNKDGKLLKIIQYNLDGTTPLFENPERVCSNRNGDLIITQPFKNIIILDNQGIKRSEYNGQVQYLPKRFNPQCTVTDKLSHILVSDYDNSTIHLLDKSGNFIQFIKPQTGTFIHPEGMCIDKRNKLWICSENGSKILVVNYL</sequence>